<feature type="domain" description="DUF2062" evidence="2">
    <location>
        <begin position="22"/>
        <end position="169"/>
    </location>
</feature>
<dbReference type="PANTHER" id="PTHR40547">
    <property type="entry name" value="SLL0298 PROTEIN"/>
    <property type="match status" value="1"/>
</dbReference>
<dbReference type="EMBL" id="JADJMH010000014">
    <property type="protein sequence ID" value="MBK7675970.1"/>
    <property type="molecule type" value="Genomic_DNA"/>
</dbReference>
<sequence length="173" mass="19385">MILDRLIHLVPTREQLAASRWLRWLGPLLLDPRLWRWSRRGVARGVSIGVFFGLLVPVAQIPLAVVTAVALRACIPAAATSTLITNPLTFPPVYFAAYRLGLWVTGETAGAVPERRTAQDRDDELSLWQKITGIGRPLFVGLAITATIAGLASYVTISLAWDWIDRYRRRRER</sequence>
<comment type="caution">
    <text evidence="3">The sequence shown here is derived from an EMBL/GenBank/DDBJ whole genome shotgun (WGS) entry which is preliminary data.</text>
</comment>
<reference evidence="3 4" key="1">
    <citation type="submission" date="2020-10" db="EMBL/GenBank/DDBJ databases">
        <title>Connecting structure to function with the recovery of over 1000 high-quality activated sludge metagenome-assembled genomes encoding full-length rRNA genes using long-read sequencing.</title>
        <authorList>
            <person name="Singleton C.M."/>
            <person name="Petriglieri F."/>
            <person name="Kristensen J.M."/>
            <person name="Kirkegaard R.H."/>
            <person name="Michaelsen T.Y."/>
            <person name="Andersen M.H."/>
            <person name="Karst S.M."/>
            <person name="Dueholm M.S."/>
            <person name="Nielsen P.H."/>
            <person name="Albertsen M."/>
        </authorList>
    </citation>
    <scope>NUCLEOTIDE SEQUENCE [LARGE SCALE GENOMIC DNA]</scope>
    <source>
        <strain evidence="3">EsbW_18-Q3-R4-48_BATAC.285</strain>
    </source>
</reference>
<dbReference type="Proteomes" id="UP000697998">
    <property type="component" value="Unassembled WGS sequence"/>
</dbReference>
<evidence type="ECO:0000256" key="1">
    <source>
        <dbReference type="SAM" id="Phobius"/>
    </source>
</evidence>
<gene>
    <name evidence="3" type="ORF">IPJ27_15125</name>
</gene>
<name>A0A935PYZ1_9PROT</name>
<keyword evidence="1" id="KW-0812">Transmembrane</keyword>
<feature type="transmembrane region" description="Helical" evidence="1">
    <location>
        <begin position="42"/>
        <end position="63"/>
    </location>
</feature>
<feature type="transmembrane region" description="Helical" evidence="1">
    <location>
        <begin position="138"/>
        <end position="164"/>
    </location>
</feature>
<dbReference type="AlphaFoldDB" id="A0A935PYZ1"/>
<evidence type="ECO:0000313" key="4">
    <source>
        <dbReference type="Proteomes" id="UP000697998"/>
    </source>
</evidence>
<accession>A0A935PYZ1</accession>
<proteinExistence type="predicted"/>
<dbReference type="PANTHER" id="PTHR40547:SF1">
    <property type="entry name" value="SLL0298 PROTEIN"/>
    <property type="match status" value="1"/>
</dbReference>
<keyword evidence="1" id="KW-1133">Transmembrane helix</keyword>
<protein>
    <submittedName>
        <fullName evidence="3">DUF2062 domain-containing protein</fullName>
    </submittedName>
</protein>
<organism evidence="3 4">
    <name type="scientific">Candidatus Accumulibacter proximus</name>
    <dbReference type="NCBI Taxonomy" id="2954385"/>
    <lineage>
        <taxon>Bacteria</taxon>
        <taxon>Pseudomonadati</taxon>
        <taxon>Pseudomonadota</taxon>
        <taxon>Betaproteobacteria</taxon>
        <taxon>Candidatus Accumulibacter</taxon>
    </lineage>
</organism>
<evidence type="ECO:0000313" key="3">
    <source>
        <dbReference type="EMBL" id="MBK7675970.1"/>
    </source>
</evidence>
<dbReference type="Pfam" id="PF09835">
    <property type="entry name" value="DUF2062"/>
    <property type="match status" value="1"/>
</dbReference>
<evidence type="ECO:0000259" key="2">
    <source>
        <dbReference type="Pfam" id="PF09835"/>
    </source>
</evidence>
<dbReference type="InterPro" id="IPR018639">
    <property type="entry name" value="DUF2062"/>
</dbReference>
<keyword evidence="1" id="KW-0472">Membrane</keyword>